<dbReference type="OMA" id="SWCEPAF"/>
<gene>
    <name evidence="1" type="ORF">A0H81_00265</name>
</gene>
<protein>
    <submittedName>
        <fullName evidence="1">Uncharacterized protein</fullName>
    </submittedName>
</protein>
<accession>A0A1C7MT09</accession>
<dbReference type="EMBL" id="LUGG01000001">
    <property type="protein sequence ID" value="OBZ79569.1"/>
    <property type="molecule type" value="Genomic_DNA"/>
</dbReference>
<evidence type="ECO:0000313" key="2">
    <source>
        <dbReference type="Proteomes" id="UP000092993"/>
    </source>
</evidence>
<comment type="caution">
    <text evidence="1">The sequence shown here is derived from an EMBL/GenBank/DDBJ whole genome shotgun (WGS) entry which is preliminary data.</text>
</comment>
<proteinExistence type="predicted"/>
<reference evidence="1 2" key="1">
    <citation type="submission" date="2016-03" db="EMBL/GenBank/DDBJ databases">
        <title>Whole genome sequencing of Grifola frondosa 9006-11.</title>
        <authorList>
            <person name="Min B."/>
            <person name="Park H."/>
            <person name="Kim J.-G."/>
            <person name="Cho H."/>
            <person name="Oh Y.-L."/>
            <person name="Kong W.-S."/>
            <person name="Choi I.-G."/>
        </authorList>
    </citation>
    <scope>NUCLEOTIDE SEQUENCE [LARGE SCALE GENOMIC DNA]</scope>
    <source>
        <strain evidence="1 2">9006-11</strain>
    </source>
</reference>
<dbReference type="OrthoDB" id="2769307at2759"/>
<evidence type="ECO:0000313" key="1">
    <source>
        <dbReference type="EMBL" id="OBZ79569.1"/>
    </source>
</evidence>
<dbReference type="AlphaFoldDB" id="A0A1C7MT09"/>
<sequence length="211" mass="23206">MLSNPLCWLYPSLVRMDLFNGMCSRMKERCTSLQYITTHCLAHPFHMRFTVTGSLSAVLSALLVTAASCTVIDRRQVQSPFVGTISTPADGTTIGVGETFAFNYSVSDWCHSGYSPLSVWLVENSPVFSDLNSTGQFPEGEYLYYFGDYLVANFAGLPPMGTPPPSALTMPELNIDDGNVYLAVVETFYDCPPNIPVEYGVASNQIEYEST</sequence>
<dbReference type="Proteomes" id="UP000092993">
    <property type="component" value="Unassembled WGS sequence"/>
</dbReference>
<name>A0A1C7MT09_GRIFR</name>
<keyword evidence="2" id="KW-1185">Reference proteome</keyword>
<organism evidence="1 2">
    <name type="scientific">Grifola frondosa</name>
    <name type="common">Maitake</name>
    <name type="synonym">Polyporus frondosus</name>
    <dbReference type="NCBI Taxonomy" id="5627"/>
    <lineage>
        <taxon>Eukaryota</taxon>
        <taxon>Fungi</taxon>
        <taxon>Dikarya</taxon>
        <taxon>Basidiomycota</taxon>
        <taxon>Agaricomycotina</taxon>
        <taxon>Agaricomycetes</taxon>
        <taxon>Polyporales</taxon>
        <taxon>Grifolaceae</taxon>
        <taxon>Grifola</taxon>
    </lineage>
</organism>